<reference evidence="2" key="1">
    <citation type="journal article" date="2019" name="Int. J. Syst. Evol. Microbiol.">
        <title>The Global Catalogue of Microorganisms (GCM) 10K type strain sequencing project: providing services to taxonomists for standard genome sequencing and annotation.</title>
        <authorList>
            <consortium name="The Broad Institute Genomics Platform"/>
            <consortium name="The Broad Institute Genome Sequencing Center for Infectious Disease"/>
            <person name="Wu L."/>
            <person name="Ma J."/>
        </authorList>
    </citation>
    <scope>NUCLEOTIDE SEQUENCE [LARGE SCALE GENOMIC DNA]</scope>
    <source>
        <strain evidence="2">JCM 18015</strain>
    </source>
</reference>
<evidence type="ECO:0000313" key="2">
    <source>
        <dbReference type="Proteomes" id="UP001499910"/>
    </source>
</evidence>
<evidence type="ECO:0000313" key="1">
    <source>
        <dbReference type="EMBL" id="GAA5079961.1"/>
    </source>
</evidence>
<accession>A0ABP9LPB7</accession>
<dbReference type="PIRSF" id="PIRSF015736">
    <property type="entry name" value="MI"/>
    <property type="match status" value="1"/>
</dbReference>
<name>A0ABP9LPB7_9RHOB</name>
<gene>
    <name evidence="1" type="ORF">GCM10023209_32840</name>
</gene>
<organism evidence="1 2">
    <name type="scientific">[Roseibacterium] beibuensis</name>
    <dbReference type="NCBI Taxonomy" id="1193142"/>
    <lineage>
        <taxon>Bacteria</taxon>
        <taxon>Pseudomonadati</taxon>
        <taxon>Pseudomonadota</taxon>
        <taxon>Alphaproteobacteria</taxon>
        <taxon>Rhodobacterales</taxon>
        <taxon>Roseobacteraceae</taxon>
        <taxon>Roseicyclus</taxon>
    </lineage>
</organism>
<dbReference type="EMBL" id="BAABHW010000006">
    <property type="protein sequence ID" value="GAA5079961.1"/>
    <property type="molecule type" value="Genomic_DNA"/>
</dbReference>
<dbReference type="Gene3D" id="3.40.50.12500">
    <property type="match status" value="1"/>
</dbReference>
<dbReference type="PANTHER" id="PTHR40267:SF1">
    <property type="entry name" value="BLR3294 PROTEIN"/>
    <property type="match status" value="1"/>
</dbReference>
<dbReference type="RefSeq" id="WP_259553396.1">
    <property type="nucleotide sequence ID" value="NZ_BAABHW010000006.1"/>
</dbReference>
<dbReference type="InterPro" id="IPR026286">
    <property type="entry name" value="MaiA/AMDase"/>
</dbReference>
<dbReference type="Proteomes" id="UP001499910">
    <property type="component" value="Unassembled WGS sequence"/>
</dbReference>
<keyword evidence="2" id="KW-1185">Reference proteome</keyword>
<protein>
    <submittedName>
        <fullName evidence="1">Aspartate/glutamate racemase family protein</fullName>
    </submittedName>
</protein>
<dbReference type="PANTHER" id="PTHR40267">
    <property type="entry name" value="BLR3294 PROTEIN"/>
    <property type="match status" value="1"/>
</dbReference>
<comment type="caution">
    <text evidence="1">The sequence shown here is derived from an EMBL/GenBank/DDBJ whole genome shotgun (WGS) entry which is preliminary data.</text>
</comment>
<dbReference type="Pfam" id="PF17645">
    <property type="entry name" value="Amdase"/>
    <property type="match status" value="1"/>
</dbReference>
<proteinExistence type="predicted"/>
<sequence length="246" mass="25900">MTHALSYDTDGGAGSRARFGLIVLSTDETLEVEARGVMAHDGIGLYHARIPAHALVTPETLREMEAHLPDTAGRLPAGLDAIGYACTSAATVIGPDRVAELVQSRHPDALVTNPITAVIAALQALDAERIALVTPYVAEVNAPIRAKLAEAGVACVDERSFLQKEDWTVARISEASTLDALIAAGAAGADAVFASCTNLRSFNVLEKAEGLIGCPVVTSNQALLWHMLKLAKVEARGWGPGRLFDL</sequence>
<dbReference type="InterPro" id="IPR053714">
    <property type="entry name" value="Iso_Racemase_Enz_sf"/>
</dbReference>